<feature type="signal peptide" evidence="2">
    <location>
        <begin position="1"/>
        <end position="22"/>
    </location>
</feature>
<dbReference type="AlphaFoldDB" id="A0A3Q2DH81"/>
<name>A0A3Q2DH81_CYPVA</name>
<dbReference type="OrthoDB" id="8510435at2759"/>
<protein>
    <submittedName>
        <fullName evidence="3">Transmembrane protein 130</fullName>
    </submittedName>
</protein>
<dbReference type="Ensembl" id="ENSCVAT00000032735.1">
    <property type="protein sequence ID" value="ENSCVAP00000018462.1"/>
    <property type="gene ID" value="ENSCVAG00000021703.1"/>
</dbReference>
<dbReference type="CTD" id="222865"/>
<dbReference type="CDD" id="cd00146">
    <property type="entry name" value="PKD"/>
    <property type="match status" value="1"/>
</dbReference>
<reference evidence="3" key="2">
    <citation type="submission" date="2025-09" db="UniProtKB">
        <authorList>
            <consortium name="Ensembl"/>
        </authorList>
    </citation>
    <scope>IDENTIFICATION</scope>
</reference>
<evidence type="ECO:0000313" key="3">
    <source>
        <dbReference type="Ensembl" id="ENSCVAP00000018462.1"/>
    </source>
</evidence>
<accession>A0A3Q2DH81</accession>
<dbReference type="FunFam" id="2.60.40.10:FF:002753">
    <property type="entry name" value="Transmembrane protein 130"/>
    <property type="match status" value="1"/>
</dbReference>
<dbReference type="PANTHER" id="PTHR11861:SF10">
    <property type="entry name" value="TRANSMEMBRANE PROTEIN 130"/>
    <property type="match status" value="1"/>
</dbReference>
<reference evidence="3" key="1">
    <citation type="submission" date="2025-08" db="UniProtKB">
        <authorList>
            <consortium name="Ensembl"/>
        </authorList>
    </citation>
    <scope>IDENTIFICATION</scope>
</reference>
<keyword evidence="1" id="KW-0812">Transmembrane</keyword>
<sequence length="308" mass="34101">MNSKHPPWILVHLLMVISAVAGTDLENVDWKIVFYQTEGDATYVRDTGDLASDVPTEIMFELFDPQRTLSAAKFTYTLDLGNGEVIQGTEPVVRFRYLETGNYTLRLEVEVNLEQYAPITRVYSKDVQVLDAIKSIELEGPSDYRVSQGSSLAVHVDGSPPMWVCLRVLNNCLPDPTAGCTLTMLYDNTLGLNHTFTSTGVHCLDVSVRNDISQMETSFSLYVGRKDSTQVLFILSCAAVLVATFAFITVVACRPWKQRKSQAPASSNAAFLKDQGREGQSKIILSFSSVEKGEQEPLILQHGTQYGS</sequence>
<keyword evidence="1" id="KW-0472">Membrane</keyword>
<evidence type="ECO:0000256" key="1">
    <source>
        <dbReference type="SAM" id="Phobius"/>
    </source>
</evidence>
<dbReference type="Proteomes" id="UP000265020">
    <property type="component" value="Unassembled WGS sequence"/>
</dbReference>
<dbReference type="RefSeq" id="XP_015232551.1">
    <property type="nucleotide sequence ID" value="XM_015377065.1"/>
</dbReference>
<proteinExistence type="predicted"/>
<keyword evidence="1" id="KW-1133">Transmembrane helix</keyword>
<dbReference type="GeneTree" id="ENSGT00950000183188"/>
<dbReference type="GO" id="GO:0005886">
    <property type="term" value="C:plasma membrane"/>
    <property type="evidence" value="ECO:0007669"/>
    <property type="project" value="TreeGrafter"/>
</dbReference>
<keyword evidence="4" id="KW-1185">Reference proteome</keyword>
<feature type="chain" id="PRO_5018720880" evidence="2">
    <location>
        <begin position="23"/>
        <end position="308"/>
    </location>
</feature>
<dbReference type="PANTHER" id="PTHR11861">
    <property type="entry name" value="MELANOCYTE PROTEIN PMEL 17-RELATED"/>
    <property type="match status" value="1"/>
</dbReference>
<organism evidence="3 4">
    <name type="scientific">Cyprinodon variegatus</name>
    <name type="common">Sheepshead minnow</name>
    <dbReference type="NCBI Taxonomy" id="28743"/>
    <lineage>
        <taxon>Eukaryota</taxon>
        <taxon>Metazoa</taxon>
        <taxon>Chordata</taxon>
        <taxon>Craniata</taxon>
        <taxon>Vertebrata</taxon>
        <taxon>Euteleostomi</taxon>
        <taxon>Actinopterygii</taxon>
        <taxon>Neopterygii</taxon>
        <taxon>Teleostei</taxon>
        <taxon>Neoteleostei</taxon>
        <taxon>Acanthomorphata</taxon>
        <taxon>Ovalentaria</taxon>
        <taxon>Atherinomorphae</taxon>
        <taxon>Cyprinodontiformes</taxon>
        <taxon>Cyprinodontidae</taxon>
        <taxon>Cyprinodon</taxon>
    </lineage>
</organism>
<dbReference type="STRING" id="28743.ENSCVAP00000018462"/>
<evidence type="ECO:0000256" key="2">
    <source>
        <dbReference type="SAM" id="SignalP"/>
    </source>
</evidence>
<dbReference type="OMA" id="FYQMDGN"/>
<evidence type="ECO:0000313" key="4">
    <source>
        <dbReference type="Proteomes" id="UP000265020"/>
    </source>
</evidence>
<keyword evidence="2" id="KW-0732">Signal</keyword>
<feature type="transmembrane region" description="Helical" evidence="1">
    <location>
        <begin position="231"/>
        <end position="253"/>
    </location>
</feature>
<dbReference type="InterPro" id="IPR045219">
    <property type="entry name" value="PKAT"/>
</dbReference>
<dbReference type="GeneID" id="107086249"/>
<dbReference type="KEGG" id="cvg:107086249"/>